<dbReference type="PANTHER" id="PTHR21310">
    <property type="entry name" value="AMINOGLYCOSIDE PHOSPHOTRANSFERASE-RELATED-RELATED"/>
    <property type="match status" value="1"/>
</dbReference>
<dbReference type="STRING" id="97331.A0A437AEH3"/>
<gene>
    <name evidence="2" type="ORF">DFL_000633</name>
</gene>
<evidence type="ECO:0000313" key="3">
    <source>
        <dbReference type="Proteomes" id="UP000283090"/>
    </source>
</evidence>
<dbReference type="SUPFAM" id="SSF56112">
    <property type="entry name" value="Protein kinase-like (PK-like)"/>
    <property type="match status" value="1"/>
</dbReference>
<dbReference type="PANTHER" id="PTHR21310:SF13">
    <property type="entry name" value="AMINOGLYCOSIDE PHOSPHOTRANSFERASE DOMAIN-CONTAINING PROTEIN"/>
    <property type="match status" value="1"/>
</dbReference>
<dbReference type="VEuPathDB" id="FungiDB:DFL_000633"/>
<comment type="caution">
    <text evidence="2">The sequence shown here is derived from an EMBL/GenBank/DDBJ whole genome shotgun (WGS) entry which is preliminary data.</text>
</comment>
<reference evidence="2 3" key="1">
    <citation type="submission" date="2019-01" db="EMBL/GenBank/DDBJ databases">
        <title>Intercellular communication is required for trap formation in the nematode-trapping fungus Duddingtonia flagrans.</title>
        <authorList>
            <person name="Youssar L."/>
            <person name="Wernet V."/>
            <person name="Hensel N."/>
            <person name="Hildebrandt H.-G."/>
            <person name="Fischer R."/>
        </authorList>
    </citation>
    <scope>NUCLEOTIDE SEQUENCE [LARGE SCALE GENOMIC DNA]</scope>
    <source>
        <strain evidence="2 3">CBS H-5679</strain>
    </source>
</reference>
<dbReference type="OrthoDB" id="2906425at2759"/>
<sequence>MLPASEVLEWEDGLLCTQLIWKTEPSIDMVTDLMRSKIQDVSQDDKQTENTVSTATYIGGGAFNKLYLMDRCNDSWILRVTLPVDPYYKTSSEVATIKLIKSFTSLPVPRVIAHYGGAPEASPSDGCLGLEWILMTKLPGKNLTDAWSEMDIGKKIRVVELLADKLHELYTCKEAQFSSIGNVYQPSVQTDTSERGASYGPAAYTVGRIVSMPFFWNQRLRQPVNRGPFASSAEWLTSRLQLVEYECTQILNSDSVNSNEKEDAARFKSLSQRLSKHIQFFVPANEKFVLHHDDVNAGNILVDPTTGDLTGVLDWECVSVLPNWKSCQLPIFLTDTQPRNTKPSENAYFRNVDGSPNELYFHHLLEWELTMLGQYFLRRMESHNSDWIEIYKSSGRIRDFEYAVHECDSELMVKRIEKWLDIVERGEKYQRLLEYN</sequence>
<evidence type="ECO:0000313" key="2">
    <source>
        <dbReference type="EMBL" id="RVD89634.1"/>
    </source>
</evidence>
<dbReference type="InterPro" id="IPR051678">
    <property type="entry name" value="AGP_Transferase"/>
</dbReference>
<dbReference type="Gene3D" id="3.90.1200.10">
    <property type="match status" value="1"/>
</dbReference>
<dbReference type="InterPro" id="IPR011009">
    <property type="entry name" value="Kinase-like_dom_sf"/>
</dbReference>
<feature type="domain" description="Aminoglycoside phosphotransferase" evidence="1">
    <location>
        <begin position="56"/>
        <end position="319"/>
    </location>
</feature>
<keyword evidence="3" id="KW-1185">Reference proteome</keyword>
<evidence type="ECO:0000259" key="1">
    <source>
        <dbReference type="Pfam" id="PF01636"/>
    </source>
</evidence>
<dbReference type="RefSeq" id="XP_067495178.1">
    <property type="nucleotide sequence ID" value="XM_067635733.1"/>
</dbReference>
<dbReference type="InterPro" id="IPR002575">
    <property type="entry name" value="Aminoglycoside_PTrfase"/>
</dbReference>
<name>A0A437AEH3_ARTFL</name>
<dbReference type="EMBL" id="SAEB01000001">
    <property type="protein sequence ID" value="RVD89634.1"/>
    <property type="molecule type" value="Genomic_DNA"/>
</dbReference>
<organism evidence="2 3">
    <name type="scientific">Arthrobotrys flagrans</name>
    <name type="common">Nematode-trapping fungus</name>
    <name type="synonym">Trichothecium flagrans</name>
    <dbReference type="NCBI Taxonomy" id="97331"/>
    <lineage>
        <taxon>Eukaryota</taxon>
        <taxon>Fungi</taxon>
        <taxon>Dikarya</taxon>
        <taxon>Ascomycota</taxon>
        <taxon>Pezizomycotina</taxon>
        <taxon>Orbiliomycetes</taxon>
        <taxon>Orbiliales</taxon>
        <taxon>Orbiliaceae</taxon>
        <taxon>Arthrobotrys</taxon>
    </lineage>
</organism>
<dbReference type="Pfam" id="PF01636">
    <property type="entry name" value="APH"/>
    <property type="match status" value="1"/>
</dbReference>
<proteinExistence type="predicted"/>
<accession>A0A437AEH3</accession>
<dbReference type="AlphaFoldDB" id="A0A437AEH3"/>
<protein>
    <recommendedName>
        <fullName evidence="1">Aminoglycoside phosphotransferase domain-containing protein</fullName>
    </recommendedName>
</protein>
<dbReference type="GeneID" id="93582944"/>
<dbReference type="Proteomes" id="UP000283090">
    <property type="component" value="Unassembled WGS sequence"/>
</dbReference>